<protein>
    <submittedName>
        <fullName evidence="1">Uncharacterized protein</fullName>
    </submittedName>
</protein>
<dbReference type="AlphaFoldDB" id="A0A652YWR7"/>
<accession>A0A652YWR7</accession>
<gene>
    <name evidence="1" type="ORF">FNL38_101516</name>
</gene>
<proteinExistence type="predicted"/>
<sequence length="187" mass="20304">MNRYIAALDRIVVLIIGIALVVAGAYIIAWDAGVRLIRTWVSRLDRPTLLGIPEQPWWHWVLTGTFVFCVIAGFGLLYLNLRLRRARAITLRHAQSGTEISVDLGPIADGVAAELAHLPGVRAAKGRATVDRGLPTLSVVVNADPGINVVDFTTRAEDIASTTRRNLDGSDVAVQVLLHLDRVDAAQ</sequence>
<comment type="caution">
    <text evidence="1">The sequence shown here is derived from an EMBL/GenBank/DDBJ whole genome shotgun (WGS) entry which is preliminary data.</text>
</comment>
<name>A0A652YWR7_NOCGL</name>
<evidence type="ECO:0000313" key="1">
    <source>
        <dbReference type="EMBL" id="TYQ08145.1"/>
    </source>
</evidence>
<dbReference type="EMBL" id="VNIQ01000001">
    <property type="protein sequence ID" value="TYQ08145.1"/>
    <property type="molecule type" value="Genomic_DNA"/>
</dbReference>
<organism evidence="1">
    <name type="scientific">Nocardia globerula</name>
    <dbReference type="NCBI Taxonomy" id="1818"/>
    <lineage>
        <taxon>Bacteria</taxon>
        <taxon>Bacillati</taxon>
        <taxon>Actinomycetota</taxon>
        <taxon>Actinomycetes</taxon>
        <taxon>Mycobacteriales</taxon>
        <taxon>Nocardiaceae</taxon>
        <taxon>Nocardia</taxon>
    </lineage>
</organism>
<reference evidence="1" key="1">
    <citation type="submission" date="2019-07" db="EMBL/GenBank/DDBJ databases">
        <title>Genomic Encyclopedia of Type Strains, Phase IV (KMG-IV): sequencing the most valuable type-strain genomes for metagenomic binning, comparative biology and taxonomic classification.</title>
        <authorList>
            <person name="Goeker M."/>
        </authorList>
    </citation>
    <scope>NUCLEOTIDE SEQUENCE</scope>
    <source>
        <strain evidence="1">DSM 44596</strain>
    </source>
</reference>